<comment type="caution">
    <text evidence="1">The sequence shown here is derived from an EMBL/GenBank/DDBJ whole genome shotgun (WGS) entry which is preliminary data.</text>
</comment>
<keyword evidence="2" id="KW-1185">Reference proteome</keyword>
<reference evidence="1 2" key="1">
    <citation type="submission" date="2014-10" db="EMBL/GenBank/DDBJ databases">
        <title>Genome sequence of Ponticoccus sp. strain UMTAT08 isolated from clonal culture of toxic dinoflagellate Alexandrium tamiyavanichii.</title>
        <authorList>
            <person name="Gan H.Y."/>
            <person name="Muhd D.-D."/>
            <person name="Mohd Noor M.E."/>
            <person name="Yeong Y.S."/>
            <person name="Usup G."/>
        </authorList>
    </citation>
    <scope>NUCLEOTIDE SEQUENCE [LARGE SCALE GENOMIC DNA]</scope>
    <source>
        <strain evidence="1 2">UMTAT08</strain>
    </source>
</reference>
<dbReference type="STRING" id="561184.SAMN05216376_11845"/>
<dbReference type="EMBL" id="JSUQ01000025">
    <property type="protein sequence ID" value="KHQ50552.1"/>
    <property type="molecule type" value="Genomic_DNA"/>
</dbReference>
<name>A0A0B3RRM4_9RHOB</name>
<dbReference type="Proteomes" id="UP000030960">
    <property type="component" value="Unassembled WGS sequence"/>
</dbReference>
<evidence type="ECO:0000313" key="2">
    <source>
        <dbReference type="Proteomes" id="UP000030960"/>
    </source>
</evidence>
<dbReference type="AlphaFoldDB" id="A0A0B3RRM4"/>
<dbReference type="RefSeq" id="WP_157903885.1">
    <property type="nucleotide sequence ID" value="NZ_AP022337.1"/>
</dbReference>
<organism evidence="1 2">
    <name type="scientific">Mameliella alba</name>
    <dbReference type="NCBI Taxonomy" id="561184"/>
    <lineage>
        <taxon>Bacteria</taxon>
        <taxon>Pseudomonadati</taxon>
        <taxon>Pseudomonadota</taxon>
        <taxon>Alphaproteobacteria</taxon>
        <taxon>Rhodobacterales</taxon>
        <taxon>Roseobacteraceae</taxon>
        <taxon>Mameliella</taxon>
    </lineage>
</organism>
<protein>
    <submittedName>
        <fullName evidence="1">Uncharacterized protein</fullName>
    </submittedName>
</protein>
<accession>A0A0B3RRM4</accession>
<sequence length="54" mass="5454">MKRILLALAAAAALVTGPALADVGPVFLPDLTFPAPQPHPDMSSQGCAGPQVCK</sequence>
<dbReference type="GeneID" id="66504197"/>
<gene>
    <name evidence="1" type="ORF">OA50_04920</name>
</gene>
<evidence type="ECO:0000313" key="1">
    <source>
        <dbReference type="EMBL" id="KHQ50552.1"/>
    </source>
</evidence>
<proteinExistence type="predicted"/>